<dbReference type="AlphaFoldDB" id="A0A1M3L5T7"/>
<comment type="caution">
    <text evidence="2">The sequence shown here is derived from an EMBL/GenBank/DDBJ whole genome shotgun (WGS) entry which is preliminary data.</text>
</comment>
<keyword evidence="1" id="KW-0472">Membrane</keyword>
<proteinExistence type="predicted"/>
<keyword evidence="1" id="KW-1133">Transmembrane helix</keyword>
<dbReference type="Pfam" id="PF20181">
    <property type="entry name" value="DUF6544"/>
    <property type="match status" value="1"/>
</dbReference>
<protein>
    <submittedName>
        <fullName evidence="2">Uncharacterized protein</fullName>
    </submittedName>
</protein>
<name>A0A1M3L5T7_9BACT</name>
<reference evidence="2 3" key="1">
    <citation type="submission" date="2016-09" db="EMBL/GenBank/DDBJ databases">
        <title>Genome-resolved meta-omics ties microbial dynamics to process performance in biotechnology for thiocyanate degradation.</title>
        <authorList>
            <person name="Kantor R.S."/>
            <person name="Huddy R.J."/>
            <person name="Iyer R."/>
            <person name="Thomas B.C."/>
            <person name="Brown C.T."/>
            <person name="Anantharaman K."/>
            <person name="Tringe S."/>
            <person name="Hettich R.L."/>
            <person name="Harrison S.T."/>
            <person name="Banfield J.F."/>
        </authorList>
    </citation>
    <scope>NUCLEOTIDE SEQUENCE [LARGE SCALE GENOMIC DNA]</scope>
    <source>
        <strain evidence="2">59-99</strain>
    </source>
</reference>
<sequence length="284" mass="32543">MIGTLPKIVVIPGAVLLTLIVLVAVSATVSRIFVMRSIRRLLHSIGKEKLPNFSASLVGSLPPPVQRYLHYALKEGQPNIRYAILRQQARFRHREGSPWFTVKAKEYISGMEPGFVWDAVLRHHPLWWRTAKLGYFASKGSGHIKLFGALGLQDVEGPETDTSMLFRFLSELVWLPTGLLPTRTLRWESVDNHCARAVITDGETRVEALFHINDIGEVERIVTSDKYRDHKSGFEQEEFTLHCRNYQEVEGVMIPTEVDFVWNMDSGDFTYGQFRITDVIYFYE</sequence>
<evidence type="ECO:0000313" key="2">
    <source>
        <dbReference type="EMBL" id="OJX60913.1"/>
    </source>
</evidence>
<gene>
    <name evidence="2" type="ORF">BGO89_04945</name>
</gene>
<organism evidence="2 3">
    <name type="scientific">Candidatus Kapaibacterium thiocyanatum</name>
    <dbReference type="NCBI Taxonomy" id="1895771"/>
    <lineage>
        <taxon>Bacteria</taxon>
        <taxon>Pseudomonadati</taxon>
        <taxon>Candidatus Kapaibacteriota</taxon>
        <taxon>Candidatus Kapaibacteriia</taxon>
        <taxon>Candidatus Kapaibacteriales</taxon>
        <taxon>Candidatus Kapaibacteriaceae</taxon>
        <taxon>Candidatus Kapaibacterium</taxon>
    </lineage>
</organism>
<evidence type="ECO:0000256" key="1">
    <source>
        <dbReference type="SAM" id="Phobius"/>
    </source>
</evidence>
<feature type="transmembrane region" description="Helical" evidence="1">
    <location>
        <begin position="14"/>
        <end position="34"/>
    </location>
</feature>
<dbReference type="EMBL" id="MKVH01000003">
    <property type="protein sequence ID" value="OJX60913.1"/>
    <property type="molecule type" value="Genomic_DNA"/>
</dbReference>
<dbReference type="Proteomes" id="UP000184233">
    <property type="component" value="Unassembled WGS sequence"/>
</dbReference>
<dbReference type="STRING" id="1895771.BGO89_04945"/>
<dbReference type="InterPro" id="IPR046674">
    <property type="entry name" value="DUF6544"/>
</dbReference>
<accession>A0A1M3L5T7</accession>
<keyword evidence="1" id="KW-0812">Transmembrane</keyword>
<evidence type="ECO:0000313" key="3">
    <source>
        <dbReference type="Proteomes" id="UP000184233"/>
    </source>
</evidence>